<gene>
    <name evidence="2" type="ORF">GV791_30555</name>
</gene>
<dbReference type="PANTHER" id="PTHR43403:SF1">
    <property type="entry name" value="NAD-SPECIFIC GLUTAMATE DEHYDROGENASE"/>
    <property type="match status" value="1"/>
</dbReference>
<feature type="non-terminal residue" evidence="2">
    <location>
        <position position="1"/>
    </location>
</feature>
<feature type="non-terminal residue" evidence="2">
    <location>
        <position position="193"/>
    </location>
</feature>
<protein>
    <submittedName>
        <fullName evidence="2">NAD-glutamate dehydrogenase</fullName>
    </submittedName>
</protein>
<sequence length="193" mass="20736">RHFQEMGIDTQAEDFTVVGIGDMSGDVFGNGMLLSEHIRLVAAFDHRHIFLDPNPDAVSSFAERRRMFELPRSSWADYDKSLISEGGGVYDRSAKAVPVSAEVRAALGLAADVTTMSPPEMIRAILRAPVDLLWNGGIGTYIKASTESNAEVGDKSNDAVRVNGNQLRVNVIGEGGNLGATALGRIEFCRNGG</sequence>
<dbReference type="AlphaFoldDB" id="A0A6P1CZ82"/>
<organism evidence="2 3">
    <name type="scientific">Nocardia cyriacigeorgica</name>
    <dbReference type="NCBI Taxonomy" id="135487"/>
    <lineage>
        <taxon>Bacteria</taxon>
        <taxon>Bacillati</taxon>
        <taxon>Actinomycetota</taxon>
        <taxon>Actinomycetes</taxon>
        <taxon>Mycobacteriales</taxon>
        <taxon>Nocardiaceae</taxon>
        <taxon>Nocardia</taxon>
    </lineage>
</organism>
<feature type="domain" description="NAD-glutamate dehydrogenase catalytic" evidence="1">
    <location>
        <begin position="1"/>
        <end position="193"/>
    </location>
</feature>
<name>A0A6P1CZ82_9NOCA</name>
<dbReference type="SUPFAM" id="SSF51735">
    <property type="entry name" value="NAD(P)-binding Rossmann-fold domains"/>
    <property type="match status" value="1"/>
</dbReference>
<dbReference type="GO" id="GO:0006538">
    <property type="term" value="P:L-glutamate catabolic process"/>
    <property type="evidence" value="ECO:0007669"/>
    <property type="project" value="InterPro"/>
</dbReference>
<dbReference type="InterPro" id="IPR007780">
    <property type="entry name" value="NAD_Glu_DH_bac"/>
</dbReference>
<comment type="caution">
    <text evidence="2">The sequence shown here is derived from an EMBL/GenBank/DDBJ whole genome shotgun (WGS) entry which is preliminary data.</text>
</comment>
<proteinExistence type="predicted"/>
<dbReference type="InterPro" id="IPR036291">
    <property type="entry name" value="NAD(P)-bd_dom_sf"/>
</dbReference>
<dbReference type="EMBL" id="JAAGVB010000145">
    <property type="protein sequence ID" value="NEW36864.1"/>
    <property type="molecule type" value="Genomic_DNA"/>
</dbReference>
<evidence type="ECO:0000259" key="1">
    <source>
        <dbReference type="Pfam" id="PF05088"/>
    </source>
</evidence>
<evidence type="ECO:0000313" key="2">
    <source>
        <dbReference type="EMBL" id="NEW36864.1"/>
    </source>
</evidence>
<evidence type="ECO:0000313" key="3">
    <source>
        <dbReference type="Proteomes" id="UP000471166"/>
    </source>
</evidence>
<dbReference type="Proteomes" id="UP000471166">
    <property type="component" value="Unassembled WGS sequence"/>
</dbReference>
<dbReference type="RefSeq" id="WP_163848450.1">
    <property type="nucleotide sequence ID" value="NZ_JAAGVB010000145.1"/>
</dbReference>
<dbReference type="InterPro" id="IPR028971">
    <property type="entry name" value="NAD-GDH_cat"/>
</dbReference>
<dbReference type="GO" id="GO:0004352">
    <property type="term" value="F:glutamate dehydrogenase (NAD+) activity"/>
    <property type="evidence" value="ECO:0007669"/>
    <property type="project" value="InterPro"/>
</dbReference>
<dbReference type="GO" id="GO:0004069">
    <property type="term" value="F:L-aspartate:2-oxoglutarate aminotransferase activity"/>
    <property type="evidence" value="ECO:0007669"/>
    <property type="project" value="InterPro"/>
</dbReference>
<accession>A0A6P1CZ82</accession>
<reference evidence="2 3" key="1">
    <citation type="submission" date="2020-01" db="EMBL/GenBank/DDBJ databases">
        <title>Genetics and antimicrobial susceptibilities of Nocardia species isolated from the soil; a comparison with species isolated from humans.</title>
        <authorList>
            <person name="Carrasco G."/>
            <person name="Monzon S."/>
            <person name="Sansegundo M."/>
            <person name="Garcia E."/>
            <person name="Garrido N."/>
            <person name="Medina M.J."/>
            <person name="Villalon P."/>
            <person name="Ramirez-Arocha A.C."/>
            <person name="Jimenez P."/>
            <person name="Cuesta I."/>
            <person name="Valdezate S."/>
        </authorList>
    </citation>
    <scope>NUCLEOTIDE SEQUENCE [LARGE SCALE GENOMIC DNA]</scope>
    <source>
        <strain evidence="2 3">CNM20110626</strain>
    </source>
</reference>
<dbReference type="Pfam" id="PF05088">
    <property type="entry name" value="Bac_GDH_CD"/>
    <property type="match status" value="1"/>
</dbReference>
<dbReference type="PANTHER" id="PTHR43403">
    <property type="entry name" value="NAD-SPECIFIC GLUTAMATE DEHYDROGENASE"/>
    <property type="match status" value="1"/>
</dbReference>